<feature type="transmembrane region" description="Helical" evidence="1">
    <location>
        <begin position="170"/>
        <end position="188"/>
    </location>
</feature>
<feature type="transmembrane region" description="Helical" evidence="1">
    <location>
        <begin position="43"/>
        <end position="63"/>
    </location>
</feature>
<reference evidence="2 3" key="1">
    <citation type="journal article" date="2012" name="Science">
        <title>The Paleozoic origin of enzymatic lignin decomposition reconstructed from 31 fungal genomes.</title>
        <authorList>
            <person name="Floudas D."/>
            <person name="Binder M."/>
            <person name="Riley R."/>
            <person name="Barry K."/>
            <person name="Blanchette R.A."/>
            <person name="Henrissat B."/>
            <person name="Martinez A.T."/>
            <person name="Otillar R."/>
            <person name="Spatafora J.W."/>
            <person name="Yadav J.S."/>
            <person name="Aerts A."/>
            <person name="Benoit I."/>
            <person name="Boyd A."/>
            <person name="Carlson A."/>
            <person name="Copeland A."/>
            <person name="Coutinho P.M."/>
            <person name="de Vries R.P."/>
            <person name="Ferreira P."/>
            <person name="Findley K."/>
            <person name="Foster B."/>
            <person name="Gaskell J."/>
            <person name="Glotzer D."/>
            <person name="Gorecki P."/>
            <person name="Heitman J."/>
            <person name="Hesse C."/>
            <person name="Hori C."/>
            <person name="Igarashi K."/>
            <person name="Jurgens J.A."/>
            <person name="Kallen N."/>
            <person name="Kersten P."/>
            <person name="Kohler A."/>
            <person name="Kuees U."/>
            <person name="Kumar T.K.A."/>
            <person name="Kuo A."/>
            <person name="LaButti K."/>
            <person name="Larrondo L.F."/>
            <person name="Lindquist E."/>
            <person name="Ling A."/>
            <person name="Lombard V."/>
            <person name="Lucas S."/>
            <person name="Lundell T."/>
            <person name="Martin R."/>
            <person name="McLaughlin D.J."/>
            <person name="Morgenstern I."/>
            <person name="Morin E."/>
            <person name="Murat C."/>
            <person name="Nagy L.G."/>
            <person name="Nolan M."/>
            <person name="Ohm R.A."/>
            <person name="Patyshakuliyeva A."/>
            <person name="Rokas A."/>
            <person name="Ruiz-Duenas F.J."/>
            <person name="Sabat G."/>
            <person name="Salamov A."/>
            <person name="Samejima M."/>
            <person name="Schmutz J."/>
            <person name="Slot J.C."/>
            <person name="St John F."/>
            <person name="Stenlid J."/>
            <person name="Sun H."/>
            <person name="Sun S."/>
            <person name="Syed K."/>
            <person name="Tsang A."/>
            <person name="Wiebenga A."/>
            <person name="Young D."/>
            <person name="Pisabarro A."/>
            <person name="Eastwood D.C."/>
            <person name="Martin F."/>
            <person name="Cullen D."/>
            <person name="Grigoriev I.V."/>
            <person name="Hibbett D.S."/>
        </authorList>
    </citation>
    <scope>NUCLEOTIDE SEQUENCE [LARGE SCALE GENOMIC DNA]</scope>
    <source>
        <strain evidence="2 3">MD-104</strain>
    </source>
</reference>
<proteinExistence type="predicted"/>
<keyword evidence="1" id="KW-0472">Membrane</keyword>
<dbReference type="AlphaFoldDB" id="A0A2H3JB00"/>
<feature type="transmembrane region" description="Helical" evidence="1">
    <location>
        <begin position="95"/>
        <end position="116"/>
    </location>
</feature>
<evidence type="ECO:0000313" key="2">
    <source>
        <dbReference type="EMBL" id="PCH39410.1"/>
    </source>
</evidence>
<feature type="transmembrane region" description="Helical" evidence="1">
    <location>
        <begin position="12"/>
        <end position="31"/>
    </location>
</feature>
<keyword evidence="1" id="KW-0812">Transmembrane</keyword>
<keyword evidence="3" id="KW-1185">Reference proteome</keyword>
<dbReference type="Proteomes" id="UP000218811">
    <property type="component" value="Unassembled WGS sequence"/>
</dbReference>
<sequence>MPIGNSSSRCEPVAILSLVFDWAILTIWAVLSAFRVHAFSQRRLLTILTLLLGLTPVVEDMVFNFTRVTYIIVHIGPVNICEQHLAFSERDLGKGLIACRACAIVSDLIVLAATWHGVHHSRWRRDWRRSLDGRPSLTGLLAIHGTLYFLFVLLLYIADMIYHWLYSSDALQAFITPMLSILISRFILSIRNICYTGTTGNIFDDSSLCSADQTFTLPVATDHASMVFADRTSLAASYAESEMTYI</sequence>
<name>A0A2H3JB00_WOLCO</name>
<accession>A0A2H3JB00</accession>
<evidence type="ECO:0000256" key="1">
    <source>
        <dbReference type="SAM" id="Phobius"/>
    </source>
</evidence>
<organism evidence="2 3">
    <name type="scientific">Wolfiporia cocos (strain MD-104)</name>
    <name type="common">Brown rot fungus</name>
    <dbReference type="NCBI Taxonomy" id="742152"/>
    <lineage>
        <taxon>Eukaryota</taxon>
        <taxon>Fungi</taxon>
        <taxon>Dikarya</taxon>
        <taxon>Basidiomycota</taxon>
        <taxon>Agaricomycotina</taxon>
        <taxon>Agaricomycetes</taxon>
        <taxon>Polyporales</taxon>
        <taxon>Phaeolaceae</taxon>
        <taxon>Wolfiporia</taxon>
    </lineage>
</organism>
<keyword evidence="1" id="KW-1133">Transmembrane helix</keyword>
<evidence type="ECO:0000313" key="3">
    <source>
        <dbReference type="Proteomes" id="UP000218811"/>
    </source>
</evidence>
<protein>
    <submittedName>
        <fullName evidence="2">Uncharacterized protein</fullName>
    </submittedName>
</protein>
<gene>
    <name evidence="2" type="ORF">WOLCODRAFT_29554</name>
</gene>
<dbReference type="OrthoDB" id="2797003at2759"/>
<feature type="transmembrane region" description="Helical" evidence="1">
    <location>
        <begin position="137"/>
        <end position="158"/>
    </location>
</feature>
<dbReference type="EMBL" id="KB467987">
    <property type="protein sequence ID" value="PCH39410.1"/>
    <property type="molecule type" value="Genomic_DNA"/>
</dbReference>